<protein>
    <recommendedName>
        <fullName evidence="3">Uridine kinase</fullName>
    </recommendedName>
</protein>
<dbReference type="InterPro" id="IPR027417">
    <property type="entry name" value="P-loop_NTPase"/>
</dbReference>
<name>A0ABP7FSB2_9MICO</name>
<reference evidence="2" key="1">
    <citation type="journal article" date="2019" name="Int. J. Syst. Evol. Microbiol.">
        <title>The Global Catalogue of Microorganisms (GCM) 10K type strain sequencing project: providing services to taxonomists for standard genome sequencing and annotation.</title>
        <authorList>
            <consortium name="The Broad Institute Genomics Platform"/>
            <consortium name="The Broad Institute Genome Sequencing Center for Infectious Disease"/>
            <person name="Wu L."/>
            <person name="Ma J."/>
        </authorList>
    </citation>
    <scope>NUCLEOTIDE SEQUENCE [LARGE SCALE GENOMIC DNA]</scope>
    <source>
        <strain evidence="2">JCM 16949</strain>
    </source>
</reference>
<dbReference type="RefSeq" id="WP_344756829.1">
    <property type="nucleotide sequence ID" value="NZ_BAABAE010000003.1"/>
</dbReference>
<sequence>MARWAPAKKDQLESLATEIMHNYSRGRAMVAIDGRHGAGQRQFADDLAEALRQNDAHVFRASIDDFFRPRRDREREGWLDGGAQYRDAYDYSLLRRVLVDPFHTAGSTGFVLTGFDEVRDQPVFQPKWMSAGPDAILVVDGVFLNRPELAGLWNYSIWLSTPLIESGDEEVMRDSAADEAYLKDANPSEKATTIIDNQDLDHPRRVFVDSC</sequence>
<evidence type="ECO:0000313" key="2">
    <source>
        <dbReference type="Proteomes" id="UP001501004"/>
    </source>
</evidence>
<evidence type="ECO:0000313" key="1">
    <source>
        <dbReference type="EMBL" id="GAA3747080.1"/>
    </source>
</evidence>
<dbReference type="EMBL" id="BAABAE010000003">
    <property type="protein sequence ID" value="GAA3747080.1"/>
    <property type="molecule type" value="Genomic_DNA"/>
</dbReference>
<accession>A0ABP7FSB2</accession>
<organism evidence="1 2">
    <name type="scientific">Leifsonella bigeumensis</name>
    <dbReference type="NCBI Taxonomy" id="433643"/>
    <lineage>
        <taxon>Bacteria</taxon>
        <taxon>Bacillati</taxon>
        <taxon>Actinomycetota</taxon>
        <taxon>Actinomycetes</taxon>
        <taxon>Micrococcales</taxon>
        <taxon>Microbacteriaceae</taxon>
        <taxon>Leifsonella</taxon>
    </lineage>
</organism>
<evidence type="ECO:0008006" key="3">
    <source>
        <dbReference type="Google" id="ProtNLM"/>
    </source>
</evidence>
<dbReference type="Gene3D" id="3.40.50.300">
    <property type="entry name" value="P-loop containing nucleotide triphosphate hydrolases"/>
    <property type="match status" value="1"/>
</dbReference>
<gene>
    <name evidence="1" type="ORF">GCM10022239_23210</name>
</gene>
<comment type="caution">
    <text evidence="1">The sequence shown here is derived from an EMBL/GenBank/DDBJ whole genome shotgun (WGS) entry which is preliminary data.</text>
</comment>
<dbReference type="SUPFAM" id="SSF52540">
    <property type="entry name" value="P-loop containing nucleoside triphosphate hydrolases"/>
    <property type="match status" value="1"/>
</dbReference>
<keyword evidence="2" id="KW-1185">Reference proteome</keyword>
<proteinExistence type="predicted"/>
<dbReference type="Proteomes" id="UP001501004">
    <property type="component" value="Unassembled WGS sequence"/>
</dbReference>